<feature type="compositionally biased region" description="Basic and acidic residues" evidence="1">
    <location>
        <begin position="44"/>
        <end position="53"/>
    </location>
</feature>
<name>A0A4U0R8B6_9RHOB</name>
<keyword evidence="3" id="KW-1185">Reference proteome</keyword>
<evidence type="ECO:0000256" key="1">
    <source>
        <dbReference type="SAM" id="MobiDB-lite"/>
    </source>
</evidence>
<dbReference type="RefSeq" id="WP_136886413.1">
    <property type="nucleotide sequence ID" value="NZ_SUNI01000011.1"/>
</dbReference>
<dbReference type="AlphaFoldDB" id="A0A4U0R8B6"/>
<feature type="compositionally biased region" description="Basic and acidic residues" evidence="1">
    <location>
        <begin position="93"/>
        <end position="109"/>
    </location>
</feature>
<accession>A0A4U0R8B6</accession>
<feature type="compositionally biased region" description="Basic and acidic residues" evidence="1">
    <location>
        <begin position="7"/>
        <end position="37"/>
    </location>
</feature>
<proteinExistence type="predicted"/>
<feature type="region of interest" description="Disordered" evidence="1">
    <location>
        <begin position="1"/>
        <end position="117"/>
    </location>
</feature>
<gene>
    <name evidence="2" type="ORF">FA743_12360</name>
</gene>
<dbReference type="Proteomes" id="UP000309747">
    <property type="component" value="Unassembled WGS sequence"/>
</dbReference>
<organism evidence="2 3">
    <name type="scientific">Paracoccus gahaiensis</name>
    <dbReference type="NCBI Taxonomy" id="1706839"/>
    <lineage>
        <taxon>Bacteria</taxon>
        <taxon>Pseudomonadati</taxon>
        <taxon>Pseudomonadota</taxon>
        <taxon>Alphaproteobacteria</taxon>
        <taxon>Rhodobacterales</taxon>
        <taxon>Paracoccaceae</taxon>
        <taxon>Paracoccus</taxon>
    </lineage>
</organism>
<evidence type="ECO:0000313" key="3">
    <source>
        <dbReference type="Proteomes" id="UP000309747"/>
    </source>
</evidence>
<evidence type="ECO:0000313" key="2">
    <source>
        <dbReference type="EMBL" id="TJZ91309.1"/>
    </source>
</evidence>
<protein>
    <submittedName>
        <fullName evidence="2">Uncharacterized protein</fullName>
    </submittedName>
</protein>
<comment type="caution">
    <text evidence="2">The sequence shown here is derived from an EMBL/GenBank/DDBJ whole genome shotgun (WGS) entry which is preliminary data.</text>
</comment>
<dbReference type="EMBL" id="SUNI01000011">
    <property type="protein sequence ID" value="TJZ91309.1"/>
    <property type="molecule type" value="Genomic_DNA"/>
</dbReference>
<sequence>MTDFDTEMMREDKPPLPVPADKDPLREPPRLLADDPALRAAMAARDRDGRPEPATEPARAVAPEMPRAKIARQEQEKRPAPAATDPEAQAVAARKEDEARARAHAEAKSRSAAQDMDSEARHLRARLLTRALAALLQAPEAVQMDPLLSAFATVTGAEAAQAADAIVALYLRSGADVRRRMRPVLAAALGKGPDGALARALAARLGALAMPAAAPPPPPPPPPPEG</sequence>
<reference evidence="2 3" key="1">
    <citation type="submission" date="2019-04" db="EMBL/GenBank/DDBJ databases">
        <authorList>
            <person name="Li J."/>
        </authorList>
    </citation>
    <scope>NUCLEOTIDE SEQUENCE [LARGE SCALE GENOMIC DNA]</scope>
    <source>
        <strain evidence="2 3">KCTC 42687</strain>
    </source>
</reference>